<sequence>MYSEAHNSGGTPHSSTGPQTRNSLIYTVTSISYSVQQPAATMEPPSSDPVHPQLPPEMWLRVIGHLQRPRPRPTGTNKPASIRQPDLATLMRCSKLFNNLTSTGLYTNVVSDHLPSLIYGINRPSKDVIDPEEERFNGHKHDHDPHLCADHRPSYVPGSNQRAAADGIKSKFELLRMTKRLYLEYLDKTEPTYERLMHYGGALYDLYQPTKAEMLRVCEAETAWIHAAAEKMEPVKPNLGSFSTGVYLGGQTDVWMYLEEHQVQPIAKAVSACAVAMLALAGNSKADVKLCNRAIYGPIRLASGVFPLHGSAPPSSVIHTAHVESYTGRENMLKDPSVWGSPAIYTLSFDIYLPAVMMKPVAQTALRKVIQDTARRTKMSMGIPESRYKDEWRLKSLDSAPMCEACFWDVSDLEAVVCDKYEPW</sequence>
<dbReference type="GeneID" id="77727852"/>
<proteinExistence type="predicted"/>
<gene>
    <name evidence="2" type="ORF">MKK02DRAFT_33092</name>
</gene>
<dbReference type="AlphaFoldDB" id="A0AA38H984"/>
<organism evidence="2 3">
    <name type="scientific">Dioszegia hungarica</name>
    <dbReference type="NCBI Taxonomy" id="4972"/>
    <lineage>
        <taxon>Eukaryota</taxon>
        <taxon>Fungi</taxon>
        <taxon>Dikarya</taxon>
        <taxon>Basidiomycota</taxon>
        <taxon>Agaricomycotina</taxon>
        <taxon>Tremellomycetes</taxon>
        <taxon>Tremellales</taxon>
        <taxon>Bulleribasidiaceae</taxon>
        <taxon>Dioszegia</taxon>
    </lineage>
</organism>
<dbReference type="EMBL" id="JAKWFO010000005">
    <property type="protein sequence ID" value="KAI9635736.1"/>
    <property type="molecule type" value="Genomic_DNA"/>
</dbReference>
<feature type="region of interest" description="Disordered" evidence="1">
    <location>
        <begin position="1"/>
        <end position="21"/>
    </location>
</feature>
<dbReference type="Proteomes" id="UP001164286">
    <property type="component" value="Unassembled WGS sequence"/>
</dbReference>
<protein>
    <submittedName>
        <fullName evidence="2">Uncharacterized protein</fullName>
    </submittedName>
</protein>
<name>A0AA38H984_9TREE</name>
<keyword evidence="3" id="KW-1185">Reference proteome</keyword>
<evidence type="ECO:0000313" key="2">
    <source>
        <dbReference type="EMBL" id="KAI9635736.1"/>
    </source>
</evidence>
<evidence type="ECO:0000313" key="3">
    <source>
        <dbReference type="Proteomes" id="UP001164286"/>
    </source>
</evidence>
<dbReference type="RefSeq" id="XP_052945513.1">
    <property type="nucleotide sequence ID" value="XM_053088647.1"/>
</dbReference>
<accession>A0AA38H984</accession>
<comment type="caution">
    <text evidence="2">The sequence shown here is derived from an EMBL/GenBank/DDBJ whole genome shotgun (WGS) entry which is preliminary data.</text>
</comment>
<evidence type="ECO:0000256" key="1">
    <source>
        <dbReference type="SAM" id="MobiDB-lite"/>
    </source>
</evidence>
<reference evidence="2" key="1">
    <citation type="journal article" date="2022" name="G3 (Bethesda)">
        <title>High quality genome of the basidiomycete yeast Dioszegia hungarica PDD-24b-2 isolated from cloud water.</title>
        <authorList>
            <person name="Jarrige D."/>
            <person name="Haridas S."/>
            <person name="Bleykasten-Grosshans C."/>
            <person name="Joly M."/>
            <person name="Nadalig T."/>
            <person name="Sancelme M."/>
            <person name="Vuilleumier S."/>
            <person name="Grigoriev I.V."/>
            <person name="Amato P."/>
            <person name="Bringel F."/>
        </authorList>
    </citation>
    <scope>NUCLEOTIDE SEQUENCE</scope>
    <source>
        <strain evidence="2">PDD-24b-2</strain>
    </source>
</reference>